<feature type="compositionally biased region" description="Polar residues" evidence="6">
    <location>
        <begin position="780"/>
        <end position="792"/>
    </location>
</feature>
<evidence type="ECO:0000256" key="3">
    <source>
        <dbReference type="ARBA" id="ARBA00022490"/>
    </source>
</evidence>
<keyword evidence="5" id="KW-0206">Cytoskeleton</keyword>
<protein>
    <submittedName>
        <fullName evidence="7">MAP7 domain-containing protein 3</fullName>
    </submittedName>
</protein>
<dbReference type="InterPro" id="IPR051483">
    <property type="entry name" value="MAP7_domain-containing"/>
</dbReference>
<feature type="compositionally biased region" description="Basic and acidic residues" evidence="6">
    <location>
        <begin position="676"/>
        <end position="689"/>
    </location>
</feature>
<feature type="region of interest" description="Disordered" evidence="6">
    <location>
        <begin position="324"/>
        <end position="427"/>
    </location>
</feature>
<dbReference type="PANTHER" id="PTHR15073">
    <property type="entry name" value="MICROTUBULE-ASSOCIATED PROTEIN"/>
    <property type="match status" value="1"/>
</dbReference>
<comment type="subcellular location">
    <subcellularLocation>
        <location evidence="1">Cytoplasm</location>
        <location evidence="1">Cytoskeleton</location>
    </subcellularLocation>
</comment>
<feature type="compositionally biased region" description="Acidic residues" evidence="6">
    <location>
        <begin position="534"/>
        <end position="550"/>
    </location>
</feature>
<gene>
    <name evidence="7" type="primary">MAP7D3</name>
</gene>
<feature type="compositionally biased region" description="Basic and acidic residues" evidence="6">
    <location>
        <begin position="811"/>
        <end position="852"/>
    </location>
</feature>
<dbReference type="PANTHER" id="PTHR15073:SF5">
    <property type="entry name" value="MAP7 DOMAIN-CONTAINING PROTEIN 3"/>
    <property type="match status" value="1"/>
</dbReference>
<evidence type="ECO:0000313" key="7">
    <source>
        <dbReference type="RefSeq" id="XP_045370870.1"/>
    </source>
</evidence>
<accession>A0A9W3HGF0</accession>
<feature type="region of interest" description="Disordered" evidence="6">
    <location>
        <begin position="194"/>
        <end position="269"/>
    </location>
</feature>
<feature type="compositionally biased region" description="Low complexity" evidence="6">
    <location>
        <begin position="324"/>
        <end position="382"/>
    </location>
</feature>
<feature type="compositionally biased region" description="Basic and acidic residues" evidence="6">
    <location>
        <begin position="235"/>
        <end position="244"/>
    </location>
</feature>
<feature type="compositionally biased region" description="Low complexity" evidence="6">
    <location>
        <begin position="445"/>
        <end position="456"/>
    </location>
</feature>
<feature type="compositionally biased region" description="Basic residues" evidence="6">
    <location>
        <begin position="1044"/>
        <end position="1057"/>
    </location>
</feature>
<feature type="region of interest" description="Disordered" evidence="6">
    <location>
        <begin position="1037"/>
        <end position="1072"/>
    </location>
</feature>
<feature type="compositionally biased region" description="Low complexity" evidence="6">
    <location>
        <begin position="389"/>
        <end position="427"/>
    </location>
</feature>
<dbReference type="Pfam" id="PF05672">
    <property type="entry name" value="MAP7"/>
    <property type="match status" value="1"/>
</dbReference>
<dbReference type="GO" id="GO:0015630">
    <property type="term" value="C:microtubule cytoskeleton"/>
    <property type="evidence" value="ECO:0007669"/>
    <property type="project" value="InterPro"/>
</dbReference>
<feature type="region of interest" description="Disordered" evidence="6">
    <location>
        <begin position="1084"/>
        <end position="1109"/>
    </location>
</feature>
<evidence type="ECO:0000256" key="1">
    <source>
        <dbReference type="ARBA" id="ARBA00004245"/>
    </source>
</evidence>
<evidence type="ECO:0000256" key="6">
    <source>
        <dbReference type="SAM" id="MobiDB-lite"/>
    </source>
</evidence>
<feature type="compositionally biased region" description="Polar residues" evidence="6">
    <location>
        <begin position="215"/>
        <end position="232"/>
    </location>
</feature>
<feature type="compositionally biased region" description="Low complexity" evidence="6">
    <location>
        <begin position="482"/>
        <end position="503"/>
    </location>
</feature>
<evidence type="ECO:0000256" key="2">
    <source>
        <dbReference type="ARBA" id="ARBA00007525"/>
    </source>
</evidence>
<proteinExistence type="inferred from homology"/>
<keyword evidence="3" id="KW-0963">Cytoplasm</keyword>
<comment type="similarity">
    <text evidence="2">Belongs to the MAP7 family.</text>
</comment>
<keyword evidence="4" id="KW-0175">Coiled coil</keyword>
<organism evidence="7">
    <name type="scientific">Camelus bactrianus</name>
    <name type="common">Bactrian camel</name>
    <dbReference type="NCBI Taxonomy" id="9837"/>
    <lineage>
        <taxon>Eukaryota</taxon>
        <taxon>Metazoa</taxon>
        <taxon>Chordata</taxon>
        <taxon>Craniata</taxon>
        <taxon>Vertebrata</taxon>
        <taxon>Euteleostomi</taxon>
        <taxon>Mammalia</taxon>
        <taxon>Eutheria</taxon>
        <taxon>Laurasiatheria</taxon>
        <taxon>Artiodactyla</taxon>
        <taxon>Tylopoda</taxon>
        <taxon>Camelidae</taxon>
        <taxon>Camelus</taxon>
    </lineage>
</organism>
<feature type="compositionally biased region" description="Acidic residues" evidence="6">
    <location>
        <begin position="952"/>
        <end position="970"/>
    </location>
</feature>
<name>A0A9W3HGF0_CAMBA</name>
<feature type="compositionally biased region" description="Basic and acidic residues" evidence="6">
    <location>
        <begin position="865"/>
        <end position="909"/>
    </location>
</feature>
<dbReference type="GO" id="GO:0000226">
    <property type="term" value="P:microtubule cytoskeleton organization"/>
    <property type="evidence" value="ECO:0007669"/>
    <property type="project" value="InterPro"/>
</dbReference>
<feature type="compositionally biased region" description="Polar residues" evidence="6">
    <location>
        <begin position="936"/>
        <end position="947"/>
    </location>
</feature>
<feature type="compositionally biased region" description="Low complexity" evidence="6">
    <location>
        <begin position="740"/>
        <end position="750"/>
    </location>
</feature>
<sequence length="1134" mass="125460">MYRVICHDLCLLEEILSYHQRYSWLCFATPDWLFVCLISNPFPLSPCILVAAANAIAEERRNQSGFSTLAPQSSNAKSAFKPVIDGSVLKNDIKQRLAKERREEKKRQEDANKEIQLLEKERKSKILYEKQMEEKQRRLREQKAKDEQRRISAERKRKEKFQEERERLKAILYRTLERSSHVDRQKRWSWEGCTGINSENKTANKHSISTEKLEQGTSGLHKQVSVSSTGLQNPVDKKATEKRRSSSLNRRCSKLHSSAEPEEVESKTSGIHSIIQLVNMPLRSQSSVELKSTIVPCKSTVAIPSQEKAEISSKIFEAVPKASVEAPAEASVETPPEASIEASPEASVEAPSEASVEASPEASVEAPPEASVEAPPEASVEAPPEESVEAPSEASVEAPLEASVEAPPEASVEAPPEASVEAPLEASVEAPLEASIEAPLEASVEASLEASLEGSSKTSMEAPVEASMEVLPKSVETSPEASMDPSPDVSMDSSPGMSVDPSPEVSTDSSPEVNVDPSLEVITDSSPEVSLEVLPEESEESLEASPEDSLELLPELTPDESLDVPPKESLDVLLEESLDVSPKKNLDVPQEESLDVTPEESLDVLPKESLDVLPEESLDVSPKKNLDVPQEESLGVTPEESLDIRPEGSLEVTAKKNLDVPQKESVEAPPEVTMVKAKDCPPQKSEMDKQASNSVTKKRLPPSQIPCYKWSSSPTSRWRPPSPINAKRQIQKNRPPSPSPVTSKPSTQVPFSYKVIPIQRTLFAQNASGTIGMKSEAISNTTNNSEAASQNGAICEESGNKSTPGPMSAKEATKILAEKRRLAREQKEKDEERLQKEMEQRKMKGIAKRADEGPEEEFSNFEDVQQPKEIKKKEESQDPEDKKVQLQKGDAKIKAQEEADKRKKEHERIMLQNLQERLERKKRIEEIMKRTRKPDSNTSKAADTASIQRDAYEEDEADDEDEPESDDDSFDDMRPPAFINGMDPSTTPKAHFKNVKNTRKLEFLDATSSHICKETKTVFNCDMKTFRHKSVKDTLSQIKSTRSSTKRTTSRAAKTGKAKTSNTMGPSKSLRSEAQEWICDKITDITSETEPPMSSIPPDSHERHLKGSVTSCLSAQLAVDNNKRNKSVSTESDM</sequence>
<feature type="region of interest" description="Disordered" evidence="6">
    <location>
        <begin position="134"/>
        <end position="160"/>
    </location>
</feature>
<dbReference type="RefSeq" id="XP_045370870.1">
    <property type="nucleotide sequence ID" value="XM_045514914.1"/>
</dbReference>
<dbReference type="AlphaFoldDB" id="A0A9W3HGF0"/>
<feature type="region of interest" description="Disordered" evidence="6">
    <location>
        <begin position="780"/>
        <end position="993"/>
    </location>
</feature>
<feature type="compositionally biased region" description="Acidic residues" evidence="6">
    <location>
        <begin position="589"/>
        <end position="602"/>
    </location>
</feature>
<feature type="compositionally biased region" description="Basic and acidic residues" evidence="6">
    <location>
        <begin position="642"/>
        <end position="666"/>
    </location>
</feature>
<dbReference type="CTD" id="79649"/>
<evidence type="ECO:0000256" key="5">
    <source>
        <dbReference type="ARBA" id="ARBA00023212"/>
    </source>
</evidence>
<feature type="compositionally biased region" description="Polar residues" evidence="6">
    <location>
        <begin position="195"/>
        <end position="207"/>
    </location>
</feature>
<feature type="region of interest" description="Disordered" evidence="6">
    <location>
        <begin position="445"/>
        <end position="751"/>
    </location>
</feature>
<feature type="compositionally biased region" description="Basic and acidic residues" evidence="6">
    <location>
        <begin position="916"/>
        <end position="935"/>
    </location>
</feature>
<reference evidence="7" key="1">
    <citation type="submission" date="2025-08" db="UniProtKB">
        <authorList>
            <consortium name="RefSeq"/>
        </authorList>
    </citation>
    <scope>IDENTIFICATION</scope>
    <source>
        <tissue evidence="7">Blood</tissue>
    </source>
</reference>
<evidence type="ECO:0000256" key="4">
    <source>
        <dbReference type="ARBA" id="ARBA00023054"/>
    </source>
</evidence>
<dbReference type="InterPro" id="IPR008604">
    <property type="entry name" value="MAP7_fam"/>
</dbReference>
<feature type="compositionally biased region" description="Low complexity" evidence="6">
    <location>
        <begin position="710"/>
        <end position="719"/>
    </location>
</feature>